<evidence type="ECO:0000313" key="8">
    <source>
        <dbReference type="EMBL" id="NVD28377.1"/>
    </source>
</evidence>
<sequence>MTLNWILLALTALLVLAAIQDAVSMRISNLFSVAVVGLFGLWIVVHGFPDNGWENGVHFAIALAVGMGLFAMGWFGGGDAKLYASCALWFDFASSIVLLFSISMAGLILMLAMLVTRRFRKKRAHPNPFEDENVRKTMQMPYGVAIAAGTILTIYWVGVNPSGLEAFDPTAVSVPLN</sequence>
<keyword evidence="4 6" id="KW-1133">Transmembrane helix</keyword>
<evidence type="ECO:0000256" key="6">
    <source>
        <dbReference type="SAM" id="Phobius"/>
    </source>
</evidence>
<proteinExistence type="predicted"/>
<feature type="domain" description="Prepilin type IV endopeptidase peptidase" evidence="7">
    <location>
        <begin position="9"/>
        <end position="110"/>
    </location>
</feature>
<name>A0ABX2N3X1_9SPHN</name>
<dbReference type="Proteomes" id="UP000652427">
    <property type="component" value="Unassembled WGS sequence"/>
</dbReference>
<evidence type="ECO:0000256" key="4">
    <source>
        <dbReference type="ARBA" id="ARBA00022989"/>
    </source>
</evidence>
<dbReference type="PANTHER" id="PTHR36506">
    <property type="entry name" value="PREFLAGELLIN PEPTIDASE"/>
    <property type="match status" value="1"/>
</dbReference>
<keyword evidence="3 6" id="KW-0812">Transmembrane</keyword>
<feature type="transmembrane region" description="Helical" evidence="6">
    <location>
        <begin position="57"/>
        <end position="76"/>
    </location>
</feature>
<dbReference type="InterPro" id="IPR052218">
    <property type="entry name" value="Preflagellin_Peptidase"/>
</dbReference>
<dbReference type="RefSeq" id="WP_176279838.1">
    <property type="nucleotide sequence ID" value="NZ_JABWMH010000003.1"/>
</dbReference>
<comment type="caution">
    <text evidence="8">The sequence shown here is derived from an EMBL/GenBank/DDBJ whole genome shotgun (WGS) entry which is preliminary data.</text>
</comment>
<accession>A0ABX2N3X1</accession>
<keyword evidence="2" id="KW-1003">Cell membrane</keyword>
<dbReference type="InterPro" id="IPR000045">
    <property type="entry name" value="Prepilin_IV_endopep_pep"/>
</dbReference>
<dbReference type="Gene3D" id="1.20.120.1220">
    <property type="match status" value="1"/>
</dbReference>
<feature type="transmembrane region" description="Helical" evidence="6">
    <location>
        <begin position="140"/>
        <end position="158"/>
    </location>
</feature>
<dbReference type="Pfam" id="PF01478">
    <property type="entry name" value="Peptidase_A24"/>
    <property type="match status" value="1"/>
</dbReference>
<evidence type="ECO:0000256" key="1">
    <source>
        <dbReference type="ARBA" id="ARBA00004651"/>
    </source>
</evidence>
<evidence type="ECO:0000313" key="9">
    <source>
        <dbReference type="Proteomes" id="UP000652427"/>
    </source>
</evidence>
<evidence type="ECO:0000256" key="5">
    <source>
        <dbReference type="ARBA" id="ARBA00023136"/>
    </source>
</evidence>
<keyword evidence="5 6" id="KW-0472">Membrane</keyword>
<gene>
    <name evidence="8" type="ORF">HUO14_10735</name>
</gene>
<evidence type="ECO:0000259" key="7">
    <source>
        <dbReference type="Pfam" id="PF01478"/>
    </source>
</evidence>
<organism evidence="8 9">
    <name type="scientific">Parasphingorhabdus flavimaris</name>
    <dbReference type="NCBI Taxonomy" id="266812"/>
    <lineage>
        <taxon>Bacteria</taxon>
        <taxon>Pseudomonadati</taxon>
        <taxon>Pseudomonadota</taxon>
        <taxon>Alphaproteobacteria</taxon>
        <taxon>Sphingomonadales</taxon>
        <taxon>Sphingomonadaceae</taxon>
        <taxon>Parasphingorhabdus</taxon>
    </lineage>
</organism>
<protein>
    <submittedName>
        <fullName evidence="8">Prepilin peptidase</fullName>
    </submittedName>
</protein>
<feature type="transmembrane region" description="Helical" evidence="6">
    <location>
        <begin position="96"/>
        <end position="119"/>
    </location>
</feature>
<comment type="subcellular location">
    <subcellularLocation>
        <location evidence="1">Cell membrane</location>
        <topology evidence="1">Multi-pass membrane protein</topology>
    </subcellularLocation>
</comment>
<evidence type="ECO:0000256" key="3">
    <source>
        <dbReference type="ARBA" id="ARBA00022692"/>
    </source>
</evidence>
<reference evidence="8 9" key="1">
    <citation type="submission" date="2020-06" db="EMBL/GenBank/DDBJ databases">
        <authorList>
            <person name="Kim S.-J."/>
            <person name="Park S.-J."/>
        </authorList>
    </citation>
    <scope>NUCLEOTIDE SEQUENCE [LARGE SCALE GENOMIC DNA]</scope>
    <source>
        <strain evidence="8 9">SW-151</strain>
    </source>
</reference>
<evidence type="ECO:0000256" key="2">
    <source>
        <dbReference type="ARBA" id="ARBA00022475"/>
    </source>
</evidence>
<dbReference type="EMBL" id="JABWMH010000003">
    <property type="protein sequence ID" value="NVD28377.1"/>
    <property type="molecule type" value="Genomic_DNA"/>
</dbReference>
<dbReference type="PANTHER" id="PTHR36506:SF1">
    <property type="entry name" value="PREFLAGELLIN PEPTIDASE"/>
    <property type="match status" value="1"/>
</dbReference>
<keyword evidence="9" id="KW-1185">Reference proteome</keyword>
<feature type="transmembrane region" description="Helical" evidence="6">
    <location>
        <begin position="27"/>
        <end position="45"/>
    </location>
</feature>